<dbReference type="Proteomes" id="UP000005233">
    <property type="component" value="Chromosome"/>
</dbReference>
<accession>H8I854</accession>
<evidence type="ECO:0000313" key="2">
    <source>
        <dbReference type="Proteomes" id="UP000005233"/>
    </source>
</evidence>
<dbReference type="AlphaFoldDB" id="H8I854"/>
<gene>
    <name evidence="1" type="ordered locus">Mtc_2134</name>
</gene>
<evidence type="ECO:0000313" key="1">
    <source>
        <dbReference type="EMBL" id="AFD00872.1"/>
    </source>
</evidence>
<protein>
    <recommendedName>
        <fullName evidence="3">Small hydrophilic plant seed protein</fullName>
    </recommendedName>
</protein>
<dbReference type="KEGG" id="mez:Mtc_2134"/>
<name>H8I854_METCZ</name>
<sequence length="79" mass="9042">MGHFNLYMCIWDSWCDSLLYRRMEMVEKGNISVREAGRKGGLATSRTHGHEFYESIGHKGGSKGGQRVRELIARGKERL</sequence>
<dbReference type="EMBL" id="CP003243">
    <property type="protein sequence ID" value="AFD00872.1"/>
    <property type="molecule type" value="Genomic_DNA"/>
</dbReference>
<organism evidence="1 2">
    <name type="scientific">Methanocella conradii (strain DSM 24694 / JCM 17849 / CGMCC 1.5162 / HZ254)</name>
    <dbReference type="NCBI Taxonomy" id="1041930"/>
    <lineage>
        <taxon>Archaea</taxon>
        <taxon>Methanobacteriati</taxon>
        <taxon>Methanobacteriota</taxon>
        <taxon>Stenosarchaea group</taxon>
        <taxon>Methanomicrobia</taxon>
        <taxon>Methanocellales</taxon>
        <taxon>Methanocellaceae</taxon>
        <taxon>Methanocella</taxon>
    </lineage>
</organism>
<evidence type="ECO:0008006" key="3">
    <source>
        <dbReference type="Google" id="ProtNLM"/>
    </source>
</evidence>
<reference evidence="1 2" key="1">
    <citation type="journal article" date="2012" name="J. Bacteriol.">
        <title>Complete genome sequence of a thermophilic methanogen, Methanocella conradii HZ254, isolated from Chinese rice field soil.</title>
        <authorList>
            <person name="Lu Z."/>
            <person name="Lu Y."/>
        </authorList>
    </citation>
    <scope>NUCLEOTIDE SEQUENCE [LARGE SCALE GENOMIC DNA]</scope>
    <source>
        <strain evidence="2">DSM 24694 / JCM 17849 / CGMCC 1.5162 / HZ254</strain>
    </source>
</reference>
<dbReference type="HOGENOM" id="CLU_2597700_0_0_2"/>
<dbReference type="eggNOG" id="arCOG10926">
    <property type="taxonomic scope" value="Archaea"/>
</dbReference>
<keyword evidence="2" id="KW-1185">Reference proteome</keyword>
<proteinExistence type="predicted"/>